<evidence type="ECO:0000256" key="2">
    <source>
        <dbReference type="ARBA" id="ARBA00022692"/>
    </source>
</evidence>
<dbReference type="PANTHER" id="PTHR23501:SF154">
    <property type="entry name" value="MULTIDRUG-EFFLUX TRANSPORTER RV1634-RELATED"/>
    <property type="match status" value="1"/>
</dbReference>
<proteinExistence type="predicted"/>
<dbReference type="STRING" id="1123024.GCA_000423625_02807"/>
<dbReference type="PANTHER" id="PTHR23501">
    <property type="entry name" value="MAJOR FACILITATOR SUPERFAMILY"/>
    <property type="match status" value="1"/>
</dbReference>
<feature type="transmembrane region" description="Helical" evidence="5">
    <location>
        <begin position="103"/>
        <end position="123"/>
    </location>
</feature>
<keyword evidence="8" id="KW-1185">Reference proteome</keyword>
<dbReference type="PRINTS" id="PR01036">
    <property type="entry name" value="TCRTETB"/>
</dbReference>
<feature type="transmembrane region" description="Helical" evidence="5">
    <location>
        <begin position="262"/>
        <end position="280"/>
    </location>
</feature>
<feature type="transmembrane region" description="Helical" evidence="5">
    <location>
        <begin position="135"/>
        <end position="154"/>
    </location>
</feature>
<dbReference type="GO" id="GO:0022857">
    <property type="term" value="F:transmembrane transporter activity"/>
    <property type="evidence" value="ECO:0007669"/>
    <property type="project" value="InterPro"/>
</dbReference>
<keyword evidence="3 5" id="KW-1133">Transmembrane helix</keyword>
<dbReference type="InterPro" id="IPR036259">
    <property type="entry name" value="MFS_trans_sf"/>
</dbReference>
<feature type="transmembrane region" description="Helical" evidence="5">
    <location>
        <begin position="318"/>
        <end position="339"/>
    </location>
</feature>
<feature type="transmembrane region" description="Helical" evidence="5">
    <location>
        <begin position="222"/>
        <end position="241"/>
    </location>
</feature>
<dbReference type="InterPro" id="IPR011701">
    <property type="entry name" value="MFS"/>
</dbReference>
<feature type="transmembrane region" description="Helical" evidence="5">
    <location>
        <begin position="412"/>
        <end position="434"/>
    </location>
</feature>
<dbReference type="SUPFAM" id="SSF103473">
    <property type="entry name" value="MFS general substrate transporter"/>
    <property type="match status" value="1"/>
</dbReference>
<reference evidence="7 8" key="1">
    <citation type="submission" date="2019-07" db="EMBL/GenBank/DDBJ databases">
        <title>Whole genome shotgun sequence of Pseudonocardia asaccharolytica NBRC 16224.</title>
        <authorList>
            <person name="Hosoyama A."/>
            <person name="Uohara A."/>
            <person name="Ohji S."/>
            <person name="Ichikawa N."/>
        </authorList>
    </citation>
    <scope>NUCLEOTIDE SEQUENCE [LARGE SCALE GENOMIC DNA]</scope>
    <source>
        <strain evidence="7 8">NBRC 16224</strain>
    </source>
</reference>
<comment type="caution">
    <text evidence="7">The sequence shown here is derived from an EMBL/GenBank/DDBJ whole genome shotgun (WGS) entry which is preliminary data.</text>
</comment>
<name>A0A511D6U9_9PSEU</name>
<evidence type="ECO:0000256" key="3">
    <source>
        <dbReference type="ARBA" id="ARBA00022989"/>
    </source>
</evidence>
<dbReference type="OrthoDB" id="9778875at2"/>
<keyword evidence="2 5" id="KW-0812">Transmembrane</keyword>
<organism evidence="7 8">
    <name type="scientific">Pseudonocardia asaccharolytica DSM 44247 = NBRC 16224</name>
    <dbReference type="NCBI Taxonomy" id="1123024"/>
    <lineage>
        <taxon>Bacteria</taxon>
        <taxon>Bacillati</taxon>
        <taxon>Actinomycetota</taxon>
        <taxon>Actinomycetes</taxon>
        <taxon>Pseudonocardiales</taxon>
        <taxon>Pseudonocardiaceae</taxon>
        <taxon>Pseudonocardia</taxon>
    </lineage>
</organism>
<protein>
    <submittedName>
        <fullName evidence="7">MFS transporter</fullName>
    </submittedName>
</protein>
<sequence>MGEAGGQGREAGTDGADVVAHRASLARANPVDLNTGAGPRLVVVSVPAEIPDSAVRTAVRTELFGPARRATTIGLVLLISLIAFEAMGVGTAMPAIVADLGAVSHYAWPFVAFMASAVIGTVLGGRWCDVAGPRVPLVVAPTLFGAGLIVAGTADGMGQLLVGRFLQGLGAGAQGVAVYVLVAAVYPQRVRPAVFGLISSAWVLPALIGPPVSGIVTERLSWHWVFLGLVPVVLLAVALVAPAARRLGPPDPGRATPPARRGFALAAVGAAAGVSALSWASQQTSTLAAVVAAGAAVLLVPSMRRLLPVGVFRARRGVPTLVAARGLLAGTFFTVNSYLPLMLADTHRWSLTMAGVPLLVGSLGWSAAAAWQGRHPGLARHRLLRAGFCLLAAGTAGMLLVAPAWGVPWLAAPLWALAGLGMGLGFSSVAYLLLAQSAPGEVGFHSSAAQLSDQLTTALMIAVGGGLLALFGSAASALPVLVAGLTAMAVIGVLVAGRTAGEHPDVNPG</sequence>
<feature type="transmembrane region" description="Helical" evidence="5">
    <location>
        <begin position="478"/>
        <end position="497"/>
    </location>
</feature>
<comment type="subcellular location">
    <subcellularLocation>
        <location evidence="1">Cell membrane</location>
        <topology evidence="1">Multi-pass membrane protein</topology>
    </subcellularLocation>
</comment>
<dbReference type="Proteomes" id="UP000321328">
    <property type="component" value="Unassembled WGS sequence"/>
</dbReference>
<feature type="transmembrane region" description="Helical" evidence="5">
    <location>
        <begin position="455"/>
        <end position="472"/>
    </location>
</feature>
<feature type="transmembrane region" description="Helical" evidence="5">
    <location>
        <begin position="166"/>
        <end position="186"/>
    </location>
</feature>
<evidence type="ECO:0000256" key="1">
    <source>
        <dbReference type="ARBA" id="ARBA00004651"/>
    </source>
</evidence>
<accession>A0A511D6U9</accession>
<feature type="transmembrane region" description="Helical" evidence="5">
    <location>
        <begin position="193"/>
        <end position="216"/>
    </location>
</feature>
<dbReference type="Pfam" id="PF07690">
    <property type="entry name" value="MFS_1"/>
    <property type="match status" value="1"/>
</dbReference>
<dbReference type="PROSITE" id="PS50850">
    <property type="entry name" value="MFS"/>
    <property type="match status" value="1"/>
</dbReference>
<dbReference type="EMBL" id="BJVI01000068">
    <property type="protein sequence ID" value="GEL20367.1"/>
    <property type="molecule type" value="Genomic_DNA"/>
</dbReference>
<feature type="transmembrane region" description="Helical" evidence="5">
    <location>
        <begin position="286"/>
        <end position="306"/>
    </location>
</feature>
<evidence type="ECO:0000313" key="8">
    <source>
        <dbReference type="Proteomes" id="UP000321328"/>
    </source>
</evidence>
<evidence type="ECO:0000256" key="4">
    <source>
        <dbReference type="ARBA" id="ARBA00023136"/>
    </source>
</evidence>
<dbReference type="Gene3D" id="1.20.1250.20">
    <property type="entry name" value="MFS general substrate transporter like domains"/>
    <property type="match status" value="1"/>
</dbReference>
<feature type="transmembrane region" description="Helical" evidence="5">
    <location>
        <begin position="73"/>
        <end position="97"/>
    </location>
</feature>
<feature type="domain" description="Major facilitator superfamily (MFS) profile" evidence="6">
    <location>
        <begin position="71"/>
        <end position="501"/>
    </location>
</feature>
<feature type="transmembrane region" description="Helical" evidence="5">
    <location>
        <begin position="383"/>
        <end position="406"/>
    </location>
</feature>
<dbReference type="GO" id="GO:0005886">
    <property type="term" value="C:plasma membrane"/>
    <property type="evidence" value="ECO:0007669"/>
    <property type="project" value="UniProtKB-SubCell"/>
</dbReference>
<evidence type="ECO:0000256" key="5">
    <source>
        <dbReference type="SAM" id="Phobius"/>
    </source>
</evidence>
<dbReference type="InterPro" id="IPR020846">
    <property type="entry name" value="MFS_dom"/>
</dbReference>
<gene>
    <name evidence="7" type="ORF">PA7_42040</name>
</gene>
<feature type="transmembrane region" description="Helical" evidence="5">
    <location>
        <begin position="351"/>
        <end position="371"/>
    </location>
</feature>
<dbReference type="AlphaFoldDB" id="A0A511D6U9"/>
<keyword evidence="4 5" id="KW-0472">Membrane</keyword>
<evidence type="ECO:0000259" key="6">
    <source>
        <dbReference type="PROSITE" id="PS50850"/>
    </source>
</evidence>
<evidence type="ECO:0000313" key="7">
    <source>
        <dbReference type="EMBL" id="GEL20367.1"/>
    </source>
</evidence>